<evidence type="ECO:0000313" key="9">
    <source>
        <dbReference type="Proteomes" id="UP001152300"/>
    </source>
</evidence>
<accession>A0A9X0AWU2</accession>
<dbReference type="PANTHER" id="PTHR33048">
    <property type="entry name" value="PTH11-LIKE INTEGRAL MEMBRANE PROTEIN (AFU_ORTHOLOGUE AFUA_5G11245)"/>
    <property type="match status" value="1"/>
</dbReference>
<reference evidence="8" key="1">
    <citation type="submission" date="2022-11" db="EMBL/GenBank/DDBJ databases">
        <title>Genome Resource of Sclerotinia nivalis Strain SnTB1, a Plant Pathogen Isolated from American Ginseng.</title>
        <authorList>
            <person name="Fan S."/>
        </authorList>
    </citation>
    <scope>NUCLEOTIDE SEQUENCE</scope>
    <source>
        <strain evidence="8">SnTB1</strain>
    </source>
</reference>
<dbReference type="InterPro" id="IPR049326">
    <property type="entry name" value="Rhodopsin_dom_fungi"/>
</dbReference>
<dbReference type="AlphaFoldDB" id="A0A9X0AWU2"/>
<feature type="transmembrane region" description="Helical" evidence="6">
    <location>
        <begin position="33"/>
        <end position="54"/>
    </location>
</feature>
<evidence type="ECO:0000256" key="3">
    <source>
        <dbReference type="ARBA" id="ARBA00022989"/>
    </source>
</evidence>
<dbReference type="PANTHER" id="PTHR33048:SF129">
    <property type="entry name" value="INTEGRAL MEMBRANE PROTEIN-RELATED"/>
    <property type="match status" value="1"/>
</dbReference>
<feature type="transmembrane region" description="Helical" evidence="6">
    <location>
        <begin position="201"/>
        <end position="223"/>
    </location>
</feature>
<dbReference type="GO" id="GO:0016020">
    <property type="term" value="C:membrane"/>
    <property type="evidence" value="ECO:0007669"/>
    <property type="project" value="UniProtKB-SubCell"/>
</dbReference>
<keyword evidence="9" id="KW-1185">Reference proteome</keyword>
<dbReference type="Pfam" id="PF20684">
    <property type="entry name" value="Fung_rhodopsin"/>
    <property type="match status" value="1"/>
</dbReference>
<gene>
    <name evidence="8" type="ORF">OCU04_000542</name>
</gene>
<organism evidence="8 9">
    <name type="scientific">Sclerotinia nivalis</name>
    <dbReference type="NCBI Taxonomy" id="352851"/>
    <lineage>
        <taxon>Eukaryota</taxon>
        <taxon>Fungi</taxon>
        <taxon>Dikarya</taxon>
        <taxon>Ascomycota</taxon>
        <taxon>Pezizomycotina</taxon>
        <taxon>Leotiomycetes</taxon>
        <taxon>Helotiales</taxon>
        <taxon>Sclerotiniaceae</taxon>
        <taxon>Sclerotinia</taxon>
    </lineage>
</organism>
<evidence type="ECO:0000256" key="2">
    <source>
        <dbReference type="ARBA" id="ARBA00022692"/>
    </source>
</evidence>
<proteinExistence type="inferred from homology"/>
<dbReference type="InterPro" id="IPR052337">
    <property type="entry name" value="SAT4-like"/>
</dbReference>
<evidence type="ECO:0000313" key="8">
    <source>
        <dbReference type="EMBL" id="KAJ8070150.1"/>
    </source>
</evidence>
<dbReference type="Proteomes" id="UP001152300">
    <property type="component" value="Unassembled WGS sequence"/>
</dbReference>
<evidence type="ECO:0000256" key="4">
    <source>
        <dbReference type="ARBA" id="ARBA00023136"/>
    </source>
</evidence>
<feature type="transmembrane region" description="Helical" evidence="6">
    <location>
        <begin position="235"/>
        <end position="254"/>
    </location>
</feature>
<evidence type="ECO:0000256" key="5">
    <source>
        <dbReference type="ARBA" id="ARBA00038359"/>
    </source>
</evidence>
<name>A0A9X0AWU2_9HELO</name>
<sequence>MEGIFVRQAIEGALPPPVGVTLNFVNPPSIAKYNVLCQIVCMPMITVFVCIRLYTRRFIHRKITGDDCGFSYIIWNGIIIMAPESINGTFQLQRSKSLERYAKETHEAKLIGLLMSRAKLVYVTQILYGPVVFTTKVTILLLLSRVFGVKENMLWAVRILIGLMALYYVPATAAKIFMCWPVAHFWDPLAIKSSCLNENSIYLADCVMSIISDFTILFLPTSLIWRLKTRTMRKIGVSAVFGAELALQVSCAFMKHFILVVPKIRLMAWCRFSSGGKLIFLSVITEYWLNYIHSIAEVNIGIICGCLPILPSFTKKTFSATPNSNDSTENSIYYRMERISKPKRNIDDSIMQTQTRPEDSNEWLTVGQSTIVLVNPGDNT</sequence>
<keyword evidence="4 6" id="KW-0472">Membrane</keyword>
<feature type="transmembrane region" description="Helical" evidence="6">
    <location>
        <begin position="155"/>
        <end position="180"/>
    </location>
</feature>
<dbReference type="EMBL" id="JAPEIS010000001">
    <property type="protein sequence ID" value="KAJ8070150.1"/>
    <property type="molecule type" value="Genomic_DNA"/>
</dbReference>
<protein>
    <recommendedName>
        <fullName evidence="7">Rhodopsin domain-containing protein</fullName>
    </recommendedName>
</protein>
<dbReference type="OrthoDB" id="2496787at2759"/>
<evidence type="ECO:0000259" key="7">
    <source>
        <dbReference type="Pfam" id="PF20684"/>
    </source>
</evidence>
<comment type="caution">
    <text evidence="8">The sequence shown here is derived from an EMBL/GenBank/DDBJ whole genome shotgun (WGS) entry which is preliminary data.</text>
</comment>
<evidence type="ECO:0000256" key="6">
    <source>
        <dbReference type="SAM" id="Phobius"/>
    </source>
</evidence>
<keyword evidence="3 6" id="KW-1133">Transmembrane helix</keyword>
<comment type="subcellular location">
    <subcellularLocation>
        <location evidence="1">Membrane</location>
        <topology evidence="1">Multi-pass membrane protein</topology>
    </subcellularLocation>
</comment>
<feature type="transmembrane region" description="Helical" evidence="6">
    <location>
        <begin position="120"/>
        <end position="143"/>
    </location>
</feature>
<comment type="similarity">
    <text evidence="5">Belongs to the SAT4 family.</text>
</comment>
<evidence type="ECO:0000256" key="1">
    <source>
        <dbReference type="ARBA" id="ARBA00004141"/>
    </source>
</evidence>
<feature type="domain" description="Rhodopsin" evidence="7">
    <location>
        <begin position="51"/>
        <end position="313"/>
    </location>
</feature>
<keyword evidence="2 6" id="KW-0812">Transmembrane</keyword>